<dbReference type="Pfam" id="PF05199">
    <property type="entry name" value="GMC_oxred_C"/>
    <property type="match status" value="1"/>
</dbReference>
<keyword evidence="4" id="KW-0560">Oxidoreductase</keyword>
<organism evidence="7 8">
    <name type="scientific">Putridiphycobacter roseus</name>
    <dbReference type="NCBI Taxonomy" id="2219161"/>
    <lineage>
        <taxon>Bacteria</taxon>
        <taxon>Pseudomonadati</taxon>
        <taxon>Bacteroidota</taxon>
        <taxon>Flavobacteriia</taxon>
        <taxon>Flavobacteriales</taxon>
        <taxon>Crocinitomicaceae</taxon>
        <taxon>Putridiphycobacter</taxon>
    </lineage>
</organism>
<dbReference type="PANTHER" id="PTHR46056">
    <property type="entry name" value="LONG-CHAIN-ALCOHOL OXIDASE"/>
    <property type="match status" value="1"/>
</dbReference>
<evidence type="ECO:0000259" key="6">
    <source>
        <dbReference type="Pfam" id="PF05199"/>
    </source>
</evidence>
<dbReference type="OrthoDB" id="9787779at2"/>
<keyword evidence="2" id="KW-0285">Flavoprotein</keyword>
<evidence type="ECO:0000313" key="8">
    <source>
        <dbReference type="Proteomes" id="UP000249248"/>
    </source>
</evidence>
<proteinExistence type="inferred from homology"/>
<accession>A0A2W1NDF9</accession>
<protein>
    <submittedName>
        <fullName evidence="7">Oxidoreductase</fullName>
    </submittedName>
</protein>
<evidence type="ECO:0000256" key="3">
    <source>
        <dbReference type="ARBA" id="ARBA00022827"/>
    </source>
</evidence>
<dbReference type="InterPro" id="IPR036188">
    <property type="entry name" value="FAD/NAD-bd_sf"/>
</dbReference>
<dbReference type="EMBL" id="QKSB01000003">
    <property type="protein sequence ID" value="PZE17465.1"/>
    <property type="molecule type" value="Genomic_DNA"/>
</dbReference>
<dbReference type="Proteomes" id="UP000249248">
    <property type="component" value="Unassembled WGS sequence"/>
</dbReference>
<evidence type="ECO:0000256" key="1">
    <source>
        <dbReference type="ARBA" id="ARBA00010790"/>
    </source>
</evidence>
<sequence>MKKYDICIVGSGAGAGPIIYELAKAGFKVCVLEKGPALETSDFSKDEYLACRKDVYASNLQNEFHEIESFSKSQKKWKLATTKATGRTYWNGNMVGGSSNLMSAYFHRLKPNDFKLLSTYGKIEGANVADWPIDYNTLEPYYAKVEEVVGVSGEVRPHSTQEPRSTKDFPYPPLKTNLISEWLDKAALAEGYSMVSVARGIISKTTTNRNACYYSNFCGSYGCSSNAKSSSRVALIYPAMATGNCTLIPNAKVYRLETDGTGKVAKAHYYLKDEKKSIEADIFVVAAQAIESSRLLLMSRGKLHPNGIGNQYAQVGKNIIFSAGGIGSGNLFDKDFSKETIAKIKTPGLWVNRAIQHWYEIDDPAFNGKVKGGTVDFVFEHANPMPKLMRQKWGDNGLVYGSKLKENIQDYFLDQRKIKFEIFNDWLPTDNCMVSLSETEKDKWGDPVAKVKIGYHPHDLIVARFLADKAEKILVNIGAKNISTGISSTPSPNLVAGGCRFGEDPKESVLDKNCKVHDCDNLYVADASFMPTGGSVPYTWTIYANSFRVADVIKRQLTI</sequence>
<dbReference type="InterPro" id="IPR007867">
    <property type="entry name" value="GMC_OxRtase_C"/>
</dbReference>
<evidence type="ECO:0000313" key="7">
    <source>
        <dbReference type="EMBL" id="PZE17465.1"/>
    </source>
</evidence>
<dbReference type="Gene3D" id="3.50.50.60">
    <property type="entry name" value="FAD/NAD(P)-binding domain"/>
    <property type="match status" value="2"/>
</dbReference>
<dbReference type="RefSeq" id="WP_111062426.1">
    <property type="nucleotide sequence ID" value="NZ_JBHUCU010000027.1"/>
</dbReference>
<dbReference type="SUPFAM" id="SSF51905">
    <property type="entry name" value="FAD/NAD(P)-binding domain"/>
    <property type="match status" value="1"/>
</dbReference>
<dbReference type="GO" id="GO:0016614">
    <property type="term" value="F:oxidoreductase activity, acting on CH-OH group of donors"/>
    <property type="evidence" value="ECO:0007669"/>
    <property type="project" value="InterPro"/>
</dbReference>
<keyword evidence="3" id="KW-0274">FAD</keyword>
<dbReference type="Pfam" id="PF00732">
    <property type="entry name" value="GMC_oxred_N"/>
    <property type="match status" value="1"/>
</dbReference>
<reference evidence="7 8" key="1">
    <citation type="submission" date="2018-06" db="EMBL/GenBank/DDBJ databases">
        <title>The draft genome sequence of Crocinitomix sp. SM1701.</title>
        <authorList>
            <person name="Zhang X."/>
        </authorList>
    </citation>
    <scope>NUCLEOTIDE SEQUENCE [LARGE SCALE GENOMIC DNA]</scope>
    <source>
        <strain evidence="7 8">SM1701</strain>
    </source>
</reference>
<evidence type="ECO:0000256" key="4">
    <source>
        <dbReference type="ARBA" id="ARBA00023002"/>
    </source>
</evidence>
<feature type="domain" description="Glucose-methanol-choline oxidoreductase N-terminal" evidence="5">
    <location>
        <begin position="81"/>
        <end position="318"/>
    </location>
</feature>
<dbReference type="PANTHER" id="PTHR46056:SF12">
    <property type="entry name" value="LONG-CHAIN-ALCOHOL OXIDASE"/>
    <property type="match status" value="1"/>
</dbReference>
<dbReference type="InterPro" id="IPR000172">
    <property type="entry name" value="GMC_OxRdtase_N"/>
</dbReference>
<comment type="caution">
    <text evidence="7">The sequence shown here is derived from an EMBL/GenBank/DDBJ whole genome shotgun (WGS) entry which is preliminary data.</text>
</comment>
<evidence type="ECO:0000256" key="2">
    <source>
        <dbReference type="ARBA" id="ARBA00022630"/>
    </source>
</evidence>
<dbReference type="AlphaFoldDB" id="A0A2W1NDF9"/>
<evidence type="ECO:0000259" key="5">
    <source>
        <dbReference type="Pfam" id="PF00732"/>
    </source>
</evidence>
<gene>
    <name evidence="7" type="ORF">DNU06_06455</name>
</gene>
<comment type="similarity">
    <text evidence="1">Belongs to the GMC oxidoreductase family.</text>
</comment>
<name>A0A2W1NDF9_9FLAO</name>
<dbReference type="GO" id="GO:0050660">
    <property type="term" value="F:flavin adenine dinucleotide binding"/>
    <property type="evidence" value="ECO:0007669"/>
    <property type="project" value="InterPro"/>
</dbReference>
<keyword evidence="8" id="KW-1185">Reference proteome</keyword>
<feature type="domain" description="Glucose-methanol-choline oxidoreductase C-terminal" evidence="6">
    <location>
        <begin position="428"/>
        <end position="544"/>
    </location>
</feature>